<evidence type="ECO:0000256" key="9">
    <source>
        <dbReference type="ARBA" id="ARBA00022833"/>
    </source>
</evidence>
<accession>A0A0W0TUC3</accession>
<protein>
    <recommendedName>
        <fullName evidence="4 12">UDP-3-O-acyl-N-acetylglucosamine deacetylase</fullName>
        <shortName evidence="12">UDP-3-O-acyl-GlcNAc deacetylase</shortName>
        <ecNumber evidence="4 12">3.5.1.108</ecNumber>
    </recommendedName>
    <alternativeName>
        <fullName evidence="12">UDP-3-O-[R-3-hydroxymyristoyl]-N-acetylglucosamine deacetylase</fullName>
    </alternativeName>
</protein>
<dbReference type="OrthoDB" id="9802746at2"/>
<reference evidence="13 14" key="1">
    <citation type="submission" date="2015-11" db="EMBL/GenBank/DDBJ databases">
        <title>Genomic analysis of 38 Legionella species identifies large and diverse effector repertoires.</title>
        <authorList>
            <person name="Burstein D."/>
            <person name="Amaro F."/>
            <person name="Zusman T."/>
            <person name="Lifshitz Z."/>
            <person name="Cohen O."/>
            <person name="Gilbert J.A."/>
            <person name="Pupko T."/>
            <person name="Shuman H.A."/>
            <person name="Segal G."/>
        </authorList>
    </citation>
    <scope>NUCLEOTIDE SEQUENCE [LARGE SCALE GENOMIC DNA]</scope>
    <source>
        <strain evidence="13 14">ATCC 49504</strain>
    </source>
</reference>
<evidence type="ECO:0000256" key="2">
    <source>
        <dbReference type="ARBA" id="ARBA00002923"/>
    </source>
</evidence>
<evidence type="ECO:0000256" key="10">
    <source>
        <dbReference type="ARBA" id="ARBA00023098"/>
    </source>
</evidence>
<sequence length="307" mass="34171">MTQQRTLEKKISVSGTGLHFGDQVQLTLRPAPANTGIVFRRVDLNPVVEIPARYDYVADTMLCTSLLHKNTRVATVEHLLSALAGLGIDNLYVDLHGPEIPIMDGSASIFVVLIQSAGIKVQRAPRRYIRILKPVRVGDGSKYAQLLPYNGYRISFTIEFDHPVFSDKPQTASFDFADSYEENVCRARTFGFLKDFEALHAQGLAKGGSLDNAIVVDTFRILNEGGLRFDDEFVKHKILDAIGDLSLLGCRLLGAFEGYKSGHALNNLLLRELMQHQESWEYVTFKEEESEPFIAPMSAPMAIPLEA</sequence>
<dbReference type="HAMAP" id="MF_00388">
    <property type="entry name" value="LpxC"/>
    <property type="match status" value="1"/>
</dbReference>
<comment type="similarity">
    <text evidence="12">Belongs to the LpxC family.</text>
</comment>
<dbReference type="InterPro" id="IPR020568">
    <property type="entry name" value="Ribosomal_Su5_D2-typ_SF"/>
</dbReference>
<evidence type="ECO:0000256" key="8">
    <source>
        <dbReference type="ARBA" id="ARBA00022801"/>
    </source>
</evidence>
<dbReference type="RefSeq" id="WP_028386864.1">
    <property type="nucleotide sequence ID" value="NZ_CAAAHN010000032.1"/>
</dbReference>
<dbReference type="Gene3D" id="3.30.1700.10">
    <property type="entry name" value="lpxc deacetylase, domain 2"/>
    <property type="match status" value="1"/>
</dbReference>
<comment type="caution">
    <text evidence="13">The sequence shown here is derived from an EMBL/GenBank/DDBJ whole genome shotgun (WGS) entry which is preliminary data.</text>
</comment>
<dbReference type="InterPro" id="IPR004463">
    <property type="entry name" value="UDP-acyl_GlcNac_deAcase"/>
</dbReference>
<dbReference type="InterPro" id="IPR015870">
    <property type="entry name" value="UDP-acyl_N-AcGlcN_deAcase_N"/>
</dbReference>
<dbReference type="EMBL" id="LNYC01000045">
    <property type="protein sequence ID" value="KTC99297.1"/>
    <property type="molecule type" value="Genomic_DNA"/>
</dbReference>
<keyword evidence="8 12" id="KW-0378">Hydrolase</keyword>
<feature type="binding site" evidence="12">
    <location>
        <position position="240"/>
    </location>
    <ligand>
        <name>Zn(2+)</name>
        <dbReference type="ChEBI" id="CHEBI:29105"/>
    </ligand>
</feature>
<comment type="cofactor">
    <cofactor evidence="1 12">
        <name>Zn(2+)</name>
        <dbReference type="ChEBI" id="CHEBI:29105"/>
    </cofactor>
</comment>
<evidence type="ECO:0000256" key="7">
    <source>
        <dbReference type="ARBA" id="ARBA00022723"/>
    </source>
</evidence>
<dbReference type="GO" id="GO:0009245">
    <property type="term" value="P:lipid A biosynthetic process"/>
    <property type="evidence" value="ECO:0007669"/>
    <property type="project" value="UniProtKB-UniRule"/>
</dbReference>
<comment type="pathway">
    <text evidence="3 12">Glycolipid biosynthesis; lipid IV(A) biosynthesis; lipid IV(A) from (3R)-3-hydroxytetradecanoyl-[acyl-carrier-protein] and UDP-N-acetyl-alpha-D-glucosamine: step 2/6.</text>
</comment>
<dbReference type="GO" id="GO:0103117">
    <property type="term" value="F:UDP-3-O-acyl-N-acetylglucosamine deacetylase activity"/>
    <property type="evidence" value="ECO:0007669"/>
    <property type="project" value="UniProtKB-UniRule"/>
</dbReference>
<evidence type="ECO:0000256" key="11">
    <source>
        <dbReference type="ARBA" id="ARBA00024535"/>
    </source>
</evidence>
<evidence type="ECO:0000313" key="13">
    <source>
        <dbReference type="EMBL" id="KTC99297.1"/>
    </source>
</evidence>
<evidence type="ECO:0000256" key="4">
    <source>
        <dbReference type="ARBA" id="ARBA00012745"/>
    </source>
</evidence>
<dbReference type="SUPFAM" id="SSF54211">
    <property type="entry name" value="Ribosomal protein S5 domain 2-like"/>
    <property type="match status" value="2"/>
</dbReference>
<evidence type="ECO:0000256" key="6">
    <source>
        <dbReference type="ARBA" id="ARBA00022556"/>
    </source>
</evidence>
<keyword evidence="14" id="KW-1185">Reference proteome</keyword>
<dbReference type="InterPro" id="IPR011334">
    <property type="entry name" value="UDP-acyl_GlcNac_deAcase_C"/>
</dbReference>
<dbReference type="PATRIC" id="fig|45065.4.peg.1334"/>
<evidence type="ECO:0000256" key="3">
    <source>
        <dbReference type="ARBA" id="ARBA00005002"/>
    </source>
</evidence>
<evidence type="ECO:0000313" key="14">
    <source>
        <dbReference type="Proteomes" id="UP000054785"/>
    </source>
</evidence>
<dbReference type="Gene3D" id="3.30.230.20">
    <property type="entry name" value="lpxc deacetylase, domain 1"/>
    <property type="match status" value="1"/>
</dbReference>
<evidence type="ECO:0000256" key="5">
    <source>
        <dbReference type="ARBA" id="ARBA00022516"/>
    </source>
</evidence>
<dbReference type="NCBIfam" id="TIGR00325">
    <property type="entry name" value="lpxC"/>
    <property type="match status" value="1"/>
</dbReference>
<dbReference type="GO" id="GO:0046872">
    <property type="term" value="F:metal ion binding"/>
    <property type="evidence" value="ECO:0007669"/>
    <property type="project" value="UniProtKB-KW"/>
</dbReference>
<dbReference type="AlphaFoldDB" id="A0A0W0TUC3"/>
<dbReference type="GO" id="GO:0016020">
    <property type="term" value="C:membrane"/>
    <property type="evidence" value="ECO:0007669"/>
    <property type="project" value="GOC"/>
</dbReference>
<dbReference type="UniPathway" id="UPA00359">
    <property type="reaction ID" value="UER00478"/>
</dbReference>
<feature type="active site" description="Proton donor" evidence="12">
    <location>
        <position position="263"/>
    </location>
</feature>
<comment type="catalytic activity">
    <reaction evidence="11 12">
        <text>a UDP-3-O-[(3R)-3-hydroxyacyl]-N-acetyl-alpha-D-glucosamine + H2O = a UDP-3-O-[(3R)-3-hydroxyacyl]-alpha-D-glucosamine + acetate</text>
        <dbReference type="Rhea" id="RHEA:67816"/>
        <dbReference type="ChEBI" id="CHEBI:15377"/>
        <dbReference type="ChEBI" id="CHEBI:30089"/>
        <dbReference type="ChEBI" id="CHEBI:137740"/>
        <dbReference type="ChEBI" id="CHEBI:173225"/>
        <dbReference type="EC" id="3.5.1.108"/>
    </reaction>
</comment>
<keyword evidence="10 12" id="KW-0443">Lipid metabolism</keyword>
<evidence type="ECO:0000256" key="12">
    <source>
        <dbReference type="HAMAP-Rule" id="MF_00388"/>
    </source>
</evidence>
<name>A0A0W0TUC3_9GAMM</name>
<keyword evidence="5 12" id="KW-0444">Lipid biosynthesis</keyword>
<feature type="binding site" evidence="12">
    <location>
        <position position="78"/>
    </location>
    <ligand>
        <name>Zn(2+)</name>
        <dbReference type="ChEBI" id="CHEBI:29105"/>
    </ligand>
</feature>
<comment type="function">
    <text evidence="2 12">Catalyzes the hydrolysis of UDP-3-O-myristoyl-N-acetylglucosamine to form UDP-3-O-myristoylglucosamine and acetate, the committed step in lipid A biosynthesis.</text>
</comment>
<dbReference type="STRING" id="45065.Lgee_1235"/>
<evidence type="ECO:0000256" key="1">
    <source>
        <dbReference type="ARBA" id="ARBA00001947"/>
    </source>
</evidence>
<dbReference type="EC" id="3.5.1.108" evidence="4 12"/>
<proteinExistence type="inferred from homology"/>
<keyword evidence="6 12" id="KW-0441">Lipid A biosynthesis</keyword>
<dbReference type="Pfam" id="PF03331">
    <property type="entry name" value="LpxC"/>
    <property type="match status" value="1"/>
</dbReference>
<organism evidence="13 14">
    <name type="scientific">Legionella geestiana</name>
    <dbReference type="NCBI Taxonomy" id="45065"/>
    <lineage>
        <taxon>Bacteria</taxon>
        <taxon>Pseudomonadati</taxon>
        <taxon>Pseudomonadota</taxon>
        <taxon>Gammaproteobacteria</taxon>
        <taxon>Legionellales</taxon>
        <taxon>Legionellaceae</taxon>
        <taxon>Legionella</taxon>
    </lineage>
</organism>
<gene>
    <name evidence="12 13" type="primary">lpxC</name>
    <name evidence="13" type="ORF">Lgee_1235</name>
</gene>
<feature type="binding site" evidence="12">
    <location>
        <position position="236"/>
    </location>
    <ligand>
        <name>Zn(2+)</name>
        <dbReference type="ChEBI" id="CHEBI:29105"/>
    </ligand>
</feature>
<dbReference type="Proteomes" id="UP000054785">
    <property type="component" value="Unassembled WGS sequence"/>
</dbReference>
<dbReference type="PANTHER" id="PTHR33694:SF1">
    <property type="entry name" value="UDP-3-O-ACYL-N-ACETYLGLUCOSAMINE DEACETYLASE 1, MITOCHONDRIAL-RELATED"/>
    <property type="match status" value="1"/>
</dbReference>
<keyword evidence="9 12" id="KW-0862">Zinc</keyword>
<keyword evidence="7 12" id="KW-0479">Metal-binding</keyword>
<dbReference type="PANTHER" id="PTHR33694">
    <property type="entry name" value="UDP-3-O-ACYL-N-ACETYLGLUCOSAMINE DEACETYLASE 1, MITOCHONDRIAL-RELATED"/>
    <property type="match status" value="1"/>
</dbReference>